<dbReference type="PANTHER" id="PTHR43343">
    <property type="entry name" value="PEPTIDASE S12"/>
    <property type="match status" value="1"/>
</dbReference>
<keyword evidence="5" id="KW-0472">Membrane</keyword>
<dbReference type="InterPro" id="IPR043504">
    <property type="entry name" value="Peptidase_S1_PA_chymotrypsin"/>
</dbReference>
<dbReference type="Gene3D" id="2.30.42.10">
    <property type="match status" value="1"/>
</dbReference>
<evidence type="ECO:0000256" key="1">
    <source>
        <dbReference type="ARBA" id="ARBA00010541"/>
    </source>
</evidence>
<reference evidence="7 8" key="1">
    <citation type="journal article" date="2019" name="Int. J. Syst. Evol. Microbiol.">
        <title>The Global Catalogue of Microorganisms (GCM) 10K type strain sequencing project: providing services to taxonomists for standard genome sequencing and annotation.</title>
        <authorList>
            <consortium name="The Broad Institute Genomics Platform"/>
            <consortium name="The Broad Institute Genome Sequencing Center for Infectious Disease"/>
            <person name="Wu L."/>
            <person name="Ma J."/>
        </authorList>
    </citation>
    <scope>NUCLEOTIDE SEQUENCE [LARGE SCALE GENOMIC DNA]</scope>
    <source>
        <strain evidence="7 8">JCM 10425</strain>
    </source>
</reference>
<feature type="compositionally biased region" description="Basic and acidic residues" evidence="4">
    <location>
        <begin position="1"/>
        <end position="11"/>
    </location>
</feature>
<proteinExistence type="inferred from homology"/>
<sequence length="520" mass="51252">MTDASRVDGRPAEPPVSGVPSAEGTPSRGAGGSPWIDPQPDPGYAPPSEAYNTGSVPAQPRSGGYPSSGYPGQPAYGQQSSYGPQSSYGSQPSYGQQPTQAVPGAGSPPPGSPFWSQAGARDPWRDPSASPSWLAPTPPGPVPPSPPPMGSDGPSRRGGMGSMMLVSIVVAVVAGLLGGALGYVVAARTAGNSFSLGSSSGSTPPLAERPPTSLAGIAKTVQPSVVTVVIRSASGNGNGSGFVIDAEGHILTNNHVAAPAASGGTLRVVFSDGSSAAATIVGRDVGSDIAVLKIDKDNLKPVRFGDSDKIAIGDPTVAFGSPLGLADTVTSGIVSAVDRPVRTAGESGGNQAGGDDAAYLAAIQTDAAINPGNSGGPLVDGAGRVIGVNSAIAALPSQGGSSTSGNIGIGFAIPINQAKRIAEQIIGTGEARTTIIGAEIALSGDQTEGGAPLSTVVAGGPAEKAGLKAGDIVTKFADRPIEDGVALIALVRKQAPGTKVGVTYRRGGQTVTATVTLGQK</sequence>
<dbReference type="InterPro" id="IPR051201">
    <property type="entry name" value="Chloro_Bact_Ser_Proteases"/>
</dbReference>
<protein>
    <submittedName>
        <fullName evidence="7">Trypsin-like peptidase domain-containing protein</fullName>
    </submittedName>
</protein>
<dbReference type="Pfam" id="PF13365">
    <property type="entry name" value="Trypsin_2"/>
    <property type="match status" value="1"/>
</dbReference>
<dbReference type="InterPro" id="IPR001478">
    <property type="entry name" value="PDZ"/>
</dbReference>
<feature type="compositionally biased region" description="Pro residues" evidence="4">
    <location>
        <begin position="136"/>
        <end position="149"/>
    </location>
</feature>
<feature type="compositionally biased region" description="Low complexity" evidence="4">
    <location>
        <begin position="62"/>
        <end position="98"/>
    </location>
</feature>
<dbReference type="SUPFAM" id="SSF50156">
    <property type="entry name" value="PDZ domain-like"/>
    <property type="match status" value="1"/>
</dbReference>
<keyword evidence="8" id="KW-1185">Reference proteome</keyword>
<dbReference type="InterPro" id="IPR009003">
    <property type="entry name" value="Peptidase_S1_PA"/>
</dbReference>
<evidence type="ECO:0000259" key="6">
    <source>
        <dbReference type="SMART" id="SM00228"/>
    </source>
</evidence>
<dbReference type="SMART" id="SM00228">
    <property type="entry name" value="PDZ"/>
    <property type="match status" value="1"/>
</dbReference>
<keyword evidence="5" id="KW-1133">Transmembrane helix</keyword>
<evidence type="ECO:0000256" key="2">
    <source>
        <dbReference type="ARBA" id="ARBA00022670"/>
    </source>
</evidence>
<dbReference type="Pfam" id="PF13180">
    <property type="entry name" value="PDZ_2"/>
    <property type="match status" value="1"/>
</dbReference>
<evidence type="ECO:0000256" key="3">
    <source>
        <dbReference type="ARBA" id="ARBA00022801"/>
    </source>
</evidence>
<feature type="transmembrane region" description="Helical" evidence="5">
    <location>
        <begin position="164"/>
        <end position="186"/>
    </location>
</feature>
<dbReference type="EMBL" id="BAAAGX010000046">
    <property type="protein sequence ID" value="GAA0283599.1"/>
    <property type="molecule type" value="Genomic_DNA"/>
</dbReference>
<dbReference type="PRINTS" id="PR00834">
    <property type="entry name" value="PROTEASES2C"/>
</dbReference>
<feature type="region of interest" description="Disordered" evidence="4">
    <location>
        <begin position="1"/>
        <end position="158"/>
    </location>
</feature>
<accession>A0ABN0VB15</accession>
<evidence type="ECO:0000313" key="7">
    <source>
        <dbReference type="EMBL" id="GAA0283599.1"/>
    </source>
</evidence>
<dbReference type="Proteomes" id="UP001500967">
    <property type="component" value="Unassembled WGS sequence"/>
</dbReference>
<keyword evidence="3" id="KW-0378">Hydrolase</keyword>
<keyword evidence="2" id="KW-0645">Protease</keyword>
<dbReference type="PANTHER" id="PTHR43343:SF3">
    <property type="entry name" value="PROTEASE DO-LIKE 8, CHLOROPLASTIC"/>
    <property type="match status" value="1"/>
</dbReference>
<organism evidence="7 8">
    <name type="scientific">Cryptosporangium japonicum</name>
    <dbReference type="NCBI Taxonomy" id="80872"/>
    <lineage>
        <taxon>Bacteria</taxon>
        <taxon>Bacillati</taxon>
        <taxon>Actinomycetota</taxon>
        <taxon>Actinomycetes</taxon>
        <taxon>Cryptosporangiales</taxon>
        <taxon>Cryptosporangiaceae</taxon>
        <taxon>Cryptosporangium</taxon>
    </lineage>
</organism>
<keyword evidence="5" id="KW-0812">Transmembrane</keyword>
<comment type="similarity">
    <text evidence="1">Belongs to the peptidase S1C family.</text>
</comment>
<evidence type="ECO:0000313" key="8">
    <source>
        <dbReference type="Proteomes" id="UP001500967"/>
    </source>
</evidence>
<dbReference type="SUPFAM" id="SSF50494">
    <property type="entry name" value="Trypsin-like serine proteases"/>
    <property type="match status" value="1"/>
</dbReference>
<evidence type="ECO:0000256" key="5">
    <source>
        <dbReference type="SAM" id="Phobius"/>
    </source>
</evidence>
<name>A0ABN0VB15_9ACTN</name>
<comment type="caution">
    <text evidence="7">The sequence shown here is derived from an EMBL/GenBank/DDBJ whole genome shotgun (WGS) entry which is preliminary data.</text>
</comment>
<dbReference type="Gene3D" id="2.40.10.10">
    <property type="entry name" value="Trypsin-like serine proteases"/>
    <property type="match status" value="2"/>
</dbReference>
<evidence type="ECO:0000256" key="4">
    <source>
        <dbReference type="SAM" id="MobiDB-lite"/>
    </source>
</evidence>
<dbReference type="InterPro" id="IPR036034">
    <property type="entry name" value="PDZ_sf"/>
</dbReference>
<dbReference type="InterPro" id="IPR001940">
    <property type="entry name" value="Peptidase_S1C"/>
</dbReference>
<feature type="domain" description="PDZ" evidence="6">
    <location>
        <begin position="434"/>
        <end position="508"/>
    </location>
</feature>
<gene>
    <name evidence="7" type="ORF">GCM10009539_84600</name>
</gene>